<dbReference type="SUPFAM" id="SSF56925">
    <property type="entry name" value="OMPA-like"/>
    <property type="match status" value="1"/>
</dbReference>
<evidence type="ECO:0000313" key="6">
    <source>
        <dbReference type="EMBL" id="MBT8591106.1"/>
    </source>
</evidence>
<dbReference type="PANTHER" id="PTHR34001:SF3">
    <property type="entry name" value="BLL7405 PROTEIN"/>
    <property type="match status" value="1"/>
</dbReference>
<dbReference type="InterPro" id="IPR027385">
    <property type="entry name" value="Beta-barrel_OMP"/>
</dbReference>
<sequence>MKKQLLALAALGLLAGAAQAQSSFEGFYGQLATGYESNQASTLSGTGTQTGSTPENWNTANQNFNGLPLVAGLGYNWSLDSHWMLGLGADYSFLSLKTGTYSSNNQYATTVNGQQLQVSNRTNVYLTPGYALSKDQLVYLKAGYSSANLQETFPSSVTSGGSTKNVNFASSTNTQQGYIVGLGYKQMVTSGLYGFAEANYMSYSKTTFSATTSGPYTISNSPTLNTYQALVGVGYKF</sequence>
<evidence type="ECO:0000256" key="4">
    <source>
        <dbReference type="SAM" id="SignalP"/>
    </source>
</evidence>
<name>A0AAE3CHF6_9BURK</name>
<accession>A0AAE3CHF6</accession>
<reference evidence="6" key="1">
    <citation type="journal article" date="2021" name="Genome Biol. Evol.">
        <title>Continental-Scale Gene Flow Prevents Allopatric Divergence of Pelagic Freshwater Bacteria.</title>
        <authorList>
            <person name="Hoetzinger M."/>
            <person name="Pitt A."/>
            <person name="Huemer A."/>
            <person name="Hahn M.W."/>
        </authorList>
    </citation>
    <scope>NUCLEOTIDE SEQUENCE</scope>
    <source>
        <strain evidence="6">AP-YLGG-20-G6</strain>
    </source>
</reference>
<keyword evidence="3" id="KW-0472">Membrane</keyword>
<proteinExistence type="predicted"/>
<evidence type="ECO:0000313" key="7">
    <source>
        <dbReference type="Proteomes" id="UP000762271"/>
    </source>
</evidence>
<dbReference type="InterPro" id="IPR051692">
    <property type="entry name" value="OMP-like"/>
</dbReference>
<feature type="domain" description="Outer membrane protein beta-barrel" evidence="5">
    <location>
        <begin position="7"/>
        <end position="237"/>
    </location>
</feature>
<protein>
    <submittedName>
        <fullName evidence="6">Outer membrane beta-barrel protein</fullName>
    </submittedName>
</protein>
<evidence type="ECO:0000256" key="1">
    <source>
        <dbReference type="ARBA" id="ARBA00004442"/>
    </source>
</evidence>
<keyword evidence="2 4" id="KW-0732">Signal</keyword>
<dbReference type="GO" id="GO:0009279">
    <property type="term" value="C:cell outer membrane"/>
    <property type="evidence" value="ECO:0007669"/>
    <property type="project" value="UniProtKB-SubCell"/>
</dbReference>
<feature type="chain" id="PRO_5042140812" evidence="4">
    <location>
        <begin position="21"/>
        <end position="237"/>
    </location>
</feature>
<comment type="caution">
    <text evidence="6">The sequence shown here is derived from an EMBL/GenBank/DDBJ whole genome shotgun (WGS) entry which is preliminary data.</text>
</comment>
<evidence type="ECO:0000259" key="5">
    <source>
        <dbReference type="Pfam" id="PF13505"/>
    </source>
</evidence>
<gene>
    <name evidence="6" type="ORF">G6693_04095</name>
</gene>
<evidence type="ECO:0000256" key="3">
    <source>
        <dbReference type="ARBA" id="ARBA00023136"/>
    </source>
</evidence>
<dbReference type="Proteomes" id="UP000762271">
    <property type="component" value="Unassembled WGS sequence"/>
</dbReference>
<dbReference type="Pfam" id="PF13505">
    <property type="entry name" value="OMP_b-brl"/>
    <property type="match status" value="1"/>
</dbReference>
<organism evidence="6 7">
    <name type="scientific">Polynucleobacter paneuropaeus</name>
    <dbReference type="NCBI Taxonomy" id="2527775"/>
    <lineage>
        <taxon>Bacteria</taxon>
        <taxon>Pseudomonadati</taxon>
        <taxon>Pseudomonadota</taxon>
        <taxon>Betaproteobacteria</taxon>
        <taxon>Burkholderiales</taxon>
        <taxon>Burkholderiaceae</taxon>
        <taxon>Polynucleobacter</taxon>
    </lineage>
</organism>
<dbReference type="EMBL" id="JAANGI010000001">
    <property type="protein sequence ID" value="MBT8591106.1"/>
    <property type="molecule type" value="Genomic_DNA"/>
</dbReference>
<comment type="subcellular location">
    <subcellularLocation>
        <location evidence="1">Cell outer membrane</location>
    </subcellularLocation>
</comment>
<evidence type="ECO:0000256" key="2">
    <source>
        <dbReference type="ARBA" id="ARBA00022729"/>
    </source>
</evidence>
<feature type="signal peptide" evidence="4">
    <location>
        <begin position="1"/>
        <end position="20"/>
    </location>
</feature>
<dbReference type="PANTHER" id="PTHR34001">
    <property type="entry name" value="BLL7405 PROTEIN"/>
    <property type="match status" value="1"/>
</dbReference>
<dbReference type="InterPro" id="IPR011250">
    <property type="entry name" value="OMP/PagP_B-barrel"/>
</dbReference>
<dbReference type="AlphaFoldDB" id="A0AAE3CHF6"/>